<accession>A0A2M9BSN8</accession>
<evidence type="ECO:0000313" key="2">
    <source>
        <dbReference type="Proteomes" id="UP000228535"/>
    </source>
</evidence>
<comment type="caution">
    <text evidence="1">The sequence shown here is derived from an EMBL/GenBank/DDBJ whole genome shotgun (WGS) entry which is preliminary data.</text>
</comment>
<keyword evidence="2" id="KW-1185">Reference proteome</keyword>
<dbReference type="Proteomes" id="UP000228535">
    <property type="component" value="Unassembled WGS sequence"/>
</dbReference>
<protein>
    <submittedName>
        <fullName evidence="1">Uncharacterized protein</fullName>
    </submittedName>
</protein>
<proteinExistence type="predicted"/>
<organism evidence="1 2">
    <name type="scientific">Hymenobacter chitinivorans DSM 11115</name>
    <dbReference type="NCBI Taxonomy" id="1121954"/>
    <lineage>
        <taxon>Bacteria</taxon>
        <taxon>Pseudomonadati</taxon>
        <taxon>Bacteroidota</taxon>
        <taxon>Cytophagia</taxon>
        <taxon>Cytophagales</taxon>
        <taxon>Hymenobacteraceae</taxon>
        <taxon>Hymenobacter</taxon>
    </lineage>
</organism>
<dbReference type="EMBL" id="PGFA01000001">
    <property type="protein sequence ID" value="PJJ60968.1"/>
    <property type="molecule type" value="Genomic_DNA"/>
</dbReference>
<sequence length="44" mass="5002">MRKTVAMLPLNSMLLIDNDSKTIYTASHDLKVPVSNREALLTNW</sequence>
<evidence type="ECO:0000313" key="1">
    <source>
        <dbReference type="EMBL" id="PJJ60968.1"/>
    </source>
</evidence>
<reference evidence="1 2" key="1">
    <citation type="submission" date="2017-11" db="EMBL/GenBank/DDBJ databases">
        <title>Genomic Encyclopedia of Archaeal and Bacterial Type Strains, Phase II (KMG-II): From Individual Species to Whole Genera.</title>
        <authorList>
            <person name="Goeker M."/>
        </authorList>
    </citation>
    <scope>NUCLEOTIDE SEQUENCE [LARGE SCALE GENOMIC DNA]</scope>
    <source>
        <strain evidence="1 2">DSM 11115</strain>
    </source>
</reference>
<dbReference type="AlphaFoldDB" id="A0A2M9BSN8"/>
<name>A0A2M9BSN8_9BACT</name>
<gene>
    <name evidence="1" type="ORF">CLV45_2405</name>
</gene>